<dbReference type="InterPro" id="IPR015421">
    <property type="entry name" value="PyrdxlP-dep_Trfase_major"/>
</dbReference>
<dbReference type="InterPro" id="IPR002129">
    <property type="entry name" value="PyrdxlP-dep_de-COase"/>
</dbReference>
<evidence type="ECO:0000256" key="1">
    <source>
        <dbReference type="ARBA" id="ARBA00001933"/>
    </source>
</evidence>
<dbReference type="PANTHER" id="PTHR11999">
    <property type="entry name" value="GROUP II PYRIDOXAL-5-PHOSPHATE DECARBOXYLASE"/>
    <property type="match status" value="1"/>
</dbReference>
<dbReference type="PANTHER" id="PTHR11999:SF165">
    <property type="entry name" value="DECARBOXYLASE, PUTATIVE (AFU_ORTHOLOGUE AFUA_2G04980)-RELATED"/>
    <property type="match status" value="1"/>
</dbReference>
<evidence type="ECO:0000256" key="4">
    <source>
        <dbReference type="ARBA" id="ARBA00023239"/>
    </source>
</evidence>
<dbReference type="InterPro" id="IPR015424">
    <property type="entry name" value="PyrdxlP-dep_Trfase"/>
</dbReference>
<evidence type="ECO:0000256" key="3">
    <source>
        <dbReference type="ARBA" id="ARBA00022898"/>
    </source>
</evidence>
<name>A0ABR0S4U8_9HYPO</name>
<keyword evidence="7" id="KW-1185">Reference proteome</keyword>
<dbReference type="Proteomes" id="UP001338125">
    <property type="component" value="Unassembled WGS sequence"/>
</dbReference>
<keyword evidence="4 5" id="KW-0456">Lyase</keyword>
<organism evidence="6 7">
    <name type="scientific">Cladobotryum mycophilum</name>
    <dbReference type="NCBI Taxonomy" id="491253"/>
    <lineage>
        <taxon>Eukaryota</taxon>
        <taxon>Fungi</taxon>
        <taxon>Dikarya</taxon>
        <taxon>Ascomycota</taxon>
        <taxon>Pezizomycotina</taxon>
        <taxon>Sordariomycetes</taxon>
        <taxon>Hypocreomycetidae</taxon>
        <taxon>Hypocreales</taxon>
        <taxon>Hypocreaceae</taxon>
        <taxon>Cladobotryum</taxon>
    </lineage>
</organism>
<sequence length="483" mass="53126">MSDLFNLQAIEPRLLQRHQQQSLDKPTLPTLTTIQAAESSLPDPSSPSYLAGQAQERVARHIVDDIVPALCGQSQSSRYFGFWADNVVSRMDQNVQVHLPSQTVSTKVEDAALEMLVHLLRLGGGGEWKGRTFTTGATASNVLGLACGREAILGKRLGGRLVLVNSLSKAASIVGLGRLSVKELRRSEAQPWKLDLDAVERELRREGTANIIAVSAGEVNTGRYALDDVDEWKRLRELADRYGAWIHVDGAFGIFSRALEDRDEYKLLHTRDEGVGLADSITVDGHKLLNVPYDCGMFLTRSPSVLQSIFTNPNAAYLSSSSSSSGASIPSPLNIGIENSRRFRALPAYAVLLSEGRPGLAGLFHNMAQLSRRLAVFLRDSPHYELLPNGEEEEGGKSTAAADIDEIFVIVLFRARDRALNQVLVEKINGTRQMYVSGTSWKGEKAVRVAVSNWKVDVERDFKVVTRILSDVAEGREFDIEKC</sequence>
<accession>A0ABR0S4U8</accession>
<evidence type="ECO:0000313" key="7">
    <source>
        <dbReference type="Proteomes" id="UP001338125"/>
    </source>
</evidence>
<dbReference type="InterPro" id="IPR010977">
    <property type="entry name" value="Aromatic_deC"/>
</dbReference>
<dbReference type="EMBL" id="JAVFKD010000016">
    <property type="protein sequence ID" value="KAK5987188.1"/>
    <property type="molecule type" value="Genomic_DNA"/>
</dbReference>
<comment type="caution">
    <text evidence="6">The sequence shown here is derived from an EMBL/GenBank/DDBJ whole genome shotgun (WGS) entry which is preliminary data.</text>
</comment>
<comment type="cofactor">
    <cofactor evidence="1 5">
        <name>pyridoxal 5'-phosphate</name>
        <dbReference type="ChEBI" id="CHEBI:597326"/>
    </cofactor>
</comment>
<proteinExistence type="inferred from homology"/>
<gene>
    <name evidence="6" type="ORF">PT974_11309</name>
</gene>
<keyword evidence="3 5" id="KW-0663">Pyridoxal phosphate</keyword>
<dbReference type="Gene3D" id="3.40.640.10">
    <property type="entry name" value="Type I PLP-dependent aspartate aminotransferase-like (Major domain)"/>
    <property type="match status" value="1"/>
</dbReference>
<dbReference type="InterPro" id="IPR015422">
    <property type="entry name" value="PyrdxlP-dep_Trfase_small"/>
</dbReference>
<evidence type="ECO:0000256" key="5">
    <source>
        <dbReference type="RuleBase" id="RU000382"/>
    </source>
</evidence>
<dbReference type="Pfam" id="PF00282">
    <property type="entry name" value="Pyridoxal_deC"/>
    <property type="match status" value="1"/>
</dbReference>
<reference evidence="6 7" key="1">
    <citation type="submission" date="2024-01" db="EMBL/GenBank/DDBJ databases">
        <title>Complete genome of Cladobotryum mycophilum ATHUM6906.</title>
        <authorList>
            <person name="Christinaki A.C."/>
            <person name="Myridakis A.I."/>
            <person name="Kouvelis V.N."/>
        </authorList>
    </citation>
    <scope>NUCLEOTIDE SEQUENCE [LARGE SCALE GENOMIC DNA]</scope>
    <source>
        <strain evidence="6 7">ATHUM6906</strain>
    </source>
</reference>
<evidence type="ECO:0000256" key="2">
    <source>
        <dbReference type="ARBA" id="ARBA00009533"/>
    </source>
</evidence>
<evidence type="ECO:0000313" key="6">
    <source>
        <dbReference type="EMBL" id="KAK5987188.1"/>
    </source>
</evidence>
<dbReference type="SUPFAM" id="SSF53383">
    <property type="entry name" value="PLP-dependent transferases"/>
    <property type="match status" value="1"/>
</dbReference>
<dbReference type="PROSITE" id="PS00392">
    <property type="entry name" value="DDC_GAD_HDC_YDC"/>
    <property type="match status" value="1"/>
</dbReference>
<dbReference type="InterPro" id="IPR021115">
    <property type="entry name" value="Pyridoxal-P_BS"/>
</dbReference>
<dbReference type="Gene3D" id="3.90.1150.10">
    <property type="entry name" value="Aspartate Aminotransferase, domain 1"/>
    <property type="match status" value="1"/>
</dbReference>
<comment type="similarity">
    <text evidence="2 5">Belongs to the group II decarboxylase family.</text>
</comment>
<protein>
    <submittedName>
        <fullName evidence="6">L-2,4-diaminobutyrate decarboxylase-like protein</fullName>
    </submittedName>
</protein>